<dbReference type="Gene3D" id="3.40.50.720">
    <property type="entry name" value="NAD(P)-binding Rossmann-like Domain"/>
    <property type="match status" value="1"/>
</dbReference>
<comment type="similarity">
    <text evidence="1">Belongs to the short-chain dehydrogenases/reductases (SDR) family.</text>
</comment>
<dbReference type="InterPro" id="IPR002347">
    <property type="entry name" value="SDR_fam"/>
</dbReference>
<name>E4PM23_MARAH</name>
<dbReference type="GO" id="GO:0016491">
    <property type="term" value="F:oxidoreductase activity"/>
    <property type="evidence" value="ECO:0007669"/>
    <property type="project" value="UniProtKB-KW"/>
</dbReference>
<dbReference type="SUPFAM" id="SSF51735">
    <property type="entry name" value="NAD(P)-binding Rossmann-fold domains"/>
    <property type="match status" value="1"/>
</dbReference>
<dbReference type="PANTHER" id="PTHR43976:SF16">
    <property type="entry name" value="SHORT-CHAIN DEHYDROGENASE_REDUCTASE FAMILY PROTEIN"/>
    <property type="match status" value="1"/>
</dbReference>
<evidence type="ECO:0000313" key="4">
    <source>
        <dbReference type="Proteomes" id="UP000007077"/>
    </source>
</evidence>
<gene>
    <name evidence="3" type="ordered locus">HP15_1587</name>
</gene>
<reference evidence="3 4" key="1">
    <citation type="journal article" date="2010" name="Stand. Genomic Sci.">
        <title>Complete genome sequence of Marinobacter adhaerens type strain (HP15), a diatom-interacting marine microorganism.</title>
        <authorList>
            <person name="Gardes A."/>
            <person name="Kaeppel E."/>
            <person name="Shehzad A."/>
            <person name="Seebah S."/>
            <person name="Teeling H."/>
            <person name="Yarza P."/>
            <person name="Glockner F.O."/>
            <person name="Grossart H.P."/>
            <person name="Ullrich M.S."/>
        </authorList>
    </citation>
    <scope>NUCLEOTIDE SEQUENCE [LARGE SCALE GENOMIC DNA]</scope>
    <source>
        <strain evidence="4">DSM 23420 / HP15</strain>
    </source>
</reference>
<dbReference type="EMBL" id="CP001978">
    <property type="protein sequence ID" value="ADP97351.1"/>
    <property type="molecule type" value="Genomic_DNA"/>
</dbReference>
<dbReference type="HOGENOM" id="CLU_010194_2_9_6"/>
<protein>
    <submittedName>
        <fullName evidence="3">Oxidoreductase, short-chain dehydrogenase/reductase family protein</fullName>
    </submittedName>
</protein>
<dbReference type="PRINTS" id="PR00081">
    <property type="entry name" value="GDHRDH"/>
</dbReference>
<evidence type="ECO:0000256" key="2">
    <source>
        <dbReference type="ARBA" id="ARBA00023002"/>
    </source>
</evidence>
<reference evidence="4" key="2">
    <citation type="submission" date="2010-02" db="EMBL/GenBank/DDBJ databases">
        <title>Complete genome sequence of Marinobacter adhaerens type strain (HP15).</title>
        <authorList>
            <person name="Gaerdes A.A.M."/>
            <person name="Kaeppel E."/>
            <person name="Shezad A."/>
            <person name="Seebah S."/>
            <person name="Teeling H."/>
            <person name="Yarza P."/>
            <person name="Gloeckner F.O."/>
            <person name="Ullrich M.S."/>
        </authorList>
    </citation>
    <scope>NUCLEOTIDE SEQUENCE [LARGE SCALE GENOMIC DNA]</scope>
    <source>
        <strain evidence="4">DSM 23420 / HP15</strain>
    </source>
</reference>
<keyword evidence="2" id="KW-0560">Oxidoreductase</keyword>
<dbReference type="AlphaFoldDB" id="E4PM23"/>
<sequence length="277" mass="29898">MGIDAMTKLALITGASAGIGNEACTLFARNGCRVVALSRKPTGVESADLELALDIESFEQIEGLAGTLEAEIAAAERVILVNNSGYGQFGALRDLSESMWQKQFSTHVFGPIKLAALCLRLCEQHGKPLRVIAVSSVLSIVPQKMKGAYCAAKSAMNTAHESFWFDEQGSKSLESVSLVLPGPVKTRFREHALAALQPVLGRASAVHREKYQAMEAALAPGASIKPFTASASDVAQKIYKAAEVTRPKPRYLVTPQTYAAEFITRFIPRSIQRILFS</sequence>
<dbReference type="Pfam" id="PF00106">
    <property type="entry name" value="adh_short"/>
    <property type="match status" value="1"/>
</dbReference>
<proteinExistence type="inferred from homology"/>
<dbReference type="eggNOG" id="COG0300">
    <property type="taxonomic scope" value="Bacteria"/>
</dbReference>
<dbReference type="PANTHER" id="PTHR43976">
    <property type="entry name" value="SHORT CHAIN DEHYDROGENASE"/>
    <property type="match status" value="1"/>
</dbReference>
<accession>E4PM23</accession>
<dbReference type="InterPro" id="IPR051911">
    <property type="entry name" value="SDR_oxidoreductase"/>
</dbReference>
<dbReference type="InterPro" id="IPR036291">
    <property type="entry name" value="NAD(P)-bd_dom_sf"/>
</dbReference>
<evidence type="ECO:0000256" key="1">
    <source>
        <dbReference type="ARBA" id="ARBA00006484"/>
    </source>
</evidence>
<organism evidence="3 4">
    <name type="scientific">Marinobacter adhaerens (strain DSM 23420 / HP15)</name>
    <dbReference type="NCBI Taxonomy" id="225937"/>
    <lineage>
        <taxon>Bacteria</taxon>
        <taxon>Pseudomonadati</taxon>
        <taxon>Pseudomonadota</taxon>
        <taxon>Gammaproteobacteria</taxon>
        <taxon>Pseudomonadales</taxon>
        <taxon>Marinobacteraceae</taxon>
        <taxon>Marinobacter</taxon>
    </lineage>
</organism>
<dbReference type="STRING" id="225937.HP15_1587"/>
<dbReference type="Proteomes" id="UP000007077">
    <property type="component" value="Chromosome"/>
</dbReference>
<dbReference type="KEGG" id="mad:HP15_1587"/>
<dbReference type="PATRIC" id="fig|225937.3.peg.1598"/>
<evidence type="ECO:0000313" key="3">
    <source>
        <dbReference type="EMBL" id="ADP97351.1"/>
    </source>
</evidence>